<dbReference type="InterPro" id="IPR025267">
    <property type="entry name" value="ORF017-like"/>
</dbReference>
<gene>
    <name evidence="1" type="ORF">UFOVP1244_27</name>
</gene>
<reference evidence="1" key="1">
    <citation type="submission" date="2020-05" db="EMBL/GenBank/DDBJ databases">
        <authorList>
            <person name="Chiriac C."/>
            <person name="Salcher M."/>
            <person name="Ghai R."/>
            <person name="Kavagutti S V."/>
        </authorList>
    </citation>
    <scope>NUCLEOTIDE SEQUENCE</scope>
</reference>
<name>A0A6J5RFR4_9CAUD</name>
<proteinExistence type="predicted"/>
<evidence type="ECO:0008006" key="2">
    <source>
        <dbReference type="Google" id="ProtNLM"/>
    </source>
</evidence>
<dbReference type="NCBIfam" id="TIGR04387">
    <property type="entry name" value="capsid_maj_N4"/>
    <property type="match status" value="1"/>
</dbReference>
<evidence type="ECO:0000313" key="1">
    <source>
        <dbReference type="EMBL" id="CAB4192431.1"/>
    </source>
</evidence>
<accession>A0A6J5RFR4</accession>
<sequence>MAVTSYGVNHPLAVKLWARRLFREALKATYISKFIGSDSNSLVQLRDETSKGPGDRITLGLRMQLAGGGVLGDGTLEGNEEALTVYTDNILIDQLRHAVRTGGRMSQQRVPFDIREEARVGLTDWWADRIDTAFFNHICGQAAATDLRYVGNNTVLNASTGRTVYPTASANVPTTDESLSVSDIFTLALIDSAVEKAKVATPLIRPVSTDLGDYYVLFLHPYQVTDLRAGTAAAGSWVDIQKAAMTGGMVEKNPIFTGALGIYNGVILHESPRITMGMASTTSVTTSGAGGLGTRRAVLCGAQAAAIAFGQDNSDEQMTWVEEFFDYGNQLGVSAGCIFGIKKTQFNSVDFGTIAISTTAKAH</sequence>
<dbReference type="Pfam" id="PF13252">
    <property type="entry name" value="Phage_capsid_3"/>
    <property type="match status" value="1"/>
</dbReference>
<protein>
    <recommendedName>
        <fullName evidence="2">N4-gp56 family major capsid protein</fullName>
    </recommendedName>
</protein>
<organism evidence="1">
    <name type="scientific">uncultured Caudovirales phage</name>
    <dbReference type="NCBI Taxonomy" id="2100421"/>
    <lineage>
        <taxon>Viruses</taxon>
        <taxon>Duplodnaviria</taxon>
        <taxon>Heunggongvirae</taxon>
        <taxon>Uroviricota</taxon>
        <taxon>Caudoviricetes</taxon>
        <taxon>Peduoviridae</taxon>
        <taxon>Maltschvirus</taxon>
        <taxon>Maltschvirus maltsch</taxon>
    </lineage>
</organism>
<dbReference type="EMBL" id="LR797181">
    <property type="protein sequence ID" value="CAB4192431.1"/>
    <property type="molecule type" value="Genomic_DNA"/>
</dbReference>